<organism evidence="2 3">
    <name type="scientific">Catenuloplanes nepalensis</name>
    <dbReference type="NCBI Taxonomy" id="587533"/>
    <lineage>
        <taxon>Bacteria</taxon>
        <taxon>Bacillati</taxon>
        <taxon>Actinomycetota</taxon>
        <taxon>Actinomycetes</taxon>
        <taxon>Micromonosporales</taxon>
        <taxon>Micromonosporaceae</taxon>
        <taxon>Catenuloplanes</taxon>
    </lineage>
</organism>
<keyword evidence="3" id="KW-1185">Reference proteome</keyword>
<name>A0ABT9MJZ0_9ACTN</name>
<evidence type="ECO:0000313" key="3">
    <source>
        <dbReference type="Proteomes" id="UP001240984"/>
    </source>
</evidence>
<evidence type="ECO:0000259" key="1">
    <source>
        <dbReference type="Pfam" id="PF06094"/>
    </source>
</evidence>
<accession>A0ABT9MJZ0</accession>
<comment type="caution">
    <text evidence="2">The sequence shown here is derived from an EMBL/GenBank/DDBJ whole genome shotgun (WGS) entry which is preliminary data.</text>
</comment>
<dbReference type="SUPFAM" id="SSF110857">
    <property type="entry name" value="Gamma-glutamyl cyclotransferase-like"/>
    <property type="match status" value="1"/>
</dbReference>
<protein>
    <recommendedName>
        <fullName evidence="1">Gamma-glutamylcyclotransferase AIG2-like domain-containing protein</fullName>
    </recommendedName>
</protein>
<dbReference type="Proteomes" id="UP001240984">
    <property type="component" value="Unassembled WGS sequence"/>
</dbReference>
<dbReference type="InterPro" id="IPR013024">
    <property type="entry name" value="GGCT-like"/>
</dbReference>
<dbReference type="Gene3D" id="3.10.490.10">
    <property type="entry name" value="Gamma-glutamyl cyclotransferase-like"/>
    <property type="match status" value="1"/>
</dbReference>
<dbReference type="RefSeq" id="WP_306826626.1">
    <property type="nucleotide sequence ID" value="NZ_JAUSRA010000001.1"/>
</dbReference>
<feature type="domain" description="Gamma-glutamylcyclotransferase AIG2-like" evidence="1">
    <location>
        <begin position="4"/>
        <end position="90"/>
    </location>
</feature>
<evidence type="ECO:0000313" key="2">
    <source>
        <dbReference type="EMBL" id="MDP9791732.1"/>
    </source>
</evidence>
<dbReference type="InterPro" id="IPR009288">
    <property type="entry name" value="AIG2-like_dom"/>
</dbReference>
<dbReference type="InterPro" id="IPR036568">
    <property type="entry name" value="GGCT-like_sf"/>
</dbReference>
<sequence length="93" mass="10034">MPLLFSYGTLQDPAVQRASFGRELDGRRDRLPGYAVADGTAAVRHTGDDTDLVDGTVFDVTDDELATADRHEPGARILTSLDSGVRAWAYLPA</sequence>
<dbReference type="EMBL" id="JAUSRA010000001">
    <property type="protein sequence ID" value="MDP9791732.1"/>
    <property type="molecule type" value="Genomic_DNA"/>
</dbReference>
<dbReference type="Pfam" id="PF06094">
    <property type="entry name" value="GGACT"/>
    <property type="match status" value="1"/>
</dbReference>
<reference evidence="2 3" key="1">
    <citation type="submission" date="2023-07" db="EMBL/GenBank/DDBJ databases">
        <title>Sequencing the genomes of 1000 actinobacteria strains.</title>
        <authorList>
            <person name="Klenk H.-P."/>
        </authorList>
    </citation>
    <scope>NUCLEOTIDE SEQUENCE [LARGE SCALE GENOMIC DNA]</scope>
    <source>
        <strain evidence="2 3">DSM 44710</strain>
    </source>
</reference>
<proteinExistence type="predicted"/>
<dbReference type="CDD" id="cd06661">
    <property type="entry name" value="GGCT_like"/>
    <property type="match status" value="1"/>
</dbReference>
<gene>
    <name evidence="2" type="ORF">J2S43_000244</name>
</gene>